<feature type="compositionally biased region" description="Basic and acidic residues" evidence="5">
    <location>
        <begin position="1052"/>
        <end position="1066"/>
    </location>
</feature>
<dbReference type="PROSITE" id="PS50067">
    <property type="entry name" value="KINESIN_MOTOR_2"/>
    <property type="match status" value="1"/>
</dbReference>
<feature type="region of interest" description="Disordered" evidence="5">
    <location>
        <begin position="1813"/>
        <end position="1866"/>
    </location>
</feature>
<feature type="coiled-coil region" evidence="4">
    <location>
        <begin position="521"/>
        <end position="548"/>
    </location>
</feature>
<protein>
    <recommendedName>
        <fullName evidence="6">Kinesin motor domain-containing protein</fullName>
    </recommendedName>
</protein>
<dbReference type="Gene3D" id="3.40.850.10">
    <property type="entry name" value="Kinesin motor domain"/>
    <property type="match status" value="1"/>
</dbReference>
<accession>A0A9W8D1F8</accession>
<feature type="coiled-coil region" evidence="4">
    <location>
        <begin position="1739"/>
        <end position="1769"/>
    </location>
</feature>
<proteinExistence type="inferred from homology"/>
<dbReference type="Pfam" id="PF00225">
    <property type="entry name" value="Kinesin"/>
    <property type="match status" value="1"/>
</dbReference>
<dbReference type="InterPro" id="IPR036961">
    <property type="entry name" value="Kinesin_motor_dom_sf"/>
</dbReference>
<keyword evidence="3" id="KW-0067">ATP-binding</keyword>
<evidence type="ECO:0000256" key="5">
    <source>
        <dbReference type="SAM" id="MobiDB-lite"/>
    </source>
</evidence>
<feature type="compositionally biased region" description="Pro residues" evidence="5">
    <location>
        <begin position="1826"/>
        <end position="1836"/>
    </location>
</feature>
<feature type="coiled-coil region" evidence="4">
    <location>
        <begin position="1103"/>
        <end position="1179"/>
    </location>
</feature>
<evidence type="ECO:0000259" key="6">
    <source>
        <dbReference type="PROSITE" id="PS50067"/>
    </source>
</evidence>
<dbReference type="GO" id="GO:0003777">
    <property type="term" value="F:microtubule motor activity"/>
    <property type="evidence" value="ECO:0007669"/>
    <property type="project" value="InterPro"/>
</dbReference>
<keyword evidence="1 4" id="KW-0175">Coiled coil</keyword>
<feature type="coiled-coil region" evidence="4">
    <location>
        <begin position="1509"/>
        <end position="1536"/>
    </location>
</feature>
<dbReference type="GO" id="GO:0008017">
    <property type="term" value="F:microtubule binding"/>
    <property type="evidence" value="ECO:0007669"/>
    <property type="project" value="InterPro"/>
</dbReference>
<keyword evidence="8" id="KW-1185">Reference proteome</keyword>
<dbReference type="InterPro" id="IPR001752">
    <property type="entry name" value="Kinesin_motor_dom"/>
</dbReference>
<dbReference type="SMART" id="SM00129">
    <property type="entry name" value="KISc"/>
    <property type="match status" value="1"/>
</dbReference>
<dbReference type="InterPro" id="IPR027417">
    <property type="entry name" value="P-loop_NTPase"/>
</dbReference>
<feature type="compositionally biased region" description="Polar residues" evidence="5">
    <location>
        <begin position="1955"/>
        <end position="1964"/>
    </location>
</feature>
<evidence type="ECO:0000256" key="2">
    <source>
        <dbReference type="ARBA" id="ARBA00023175"/>
    </source>
</evidence>
<evidence type="ECO:0000256" key="1">
    <source>
        <dbReference type="ARBA" id="ARBA00023054"/>
    </source>
</evidence>
<name>A0A9W8D1F8_9FUNG</name>
<feature type="coiled-coil region" evidence="4">
    <location>
        <begin position="1406"/>
        <end position="1472"/>
    </location>
</feature>
<dbReference type="Proteomes" id="UP001143981">
    <property type="component" value="Unassembled WGS sequence"/>
</dbReference>
<feature type="coiled-coil region" evidence="4">
    <location>
        <begin position="1336"/>
        <end position="1377"/>
    </location>
</feature>
<feature type="compositionally biased region" description="Low complexity" evidence="5">
    <location>
        <begin position="1855"/>
        <end position="1866"/>
    </location>
</feature>
<dbReference type="EMBL" id="JANBOI010000033">
    <property type="protein sequence ID" value="KAJ1735286.1"/>
    <property type="molecule type" value="Genomic_DNA"/>
</dbReference>
<sequence>MEDHINVAIRVRPLNQRELRSSSGAAAQASLPWLVQQDTITQRSPVDGRAASCNSFTFDRVFDQRDTTRNVYDDVVKNIITSSMGGFNGTIFAYGQTSSGKTHSMHGTESEPGIIKLAVKEMFDIVSGDATREYLIRASFLEIYNEVLRDLLEPAKANLKIHENAKREIFVGDLSEHIVFNASQVEDILVKGDRNRHIAGTNMNERSSRSHTIFRIVIESREKVADGAGAGGDDEGGPTAEGEHGLARRQQRLSTSSLASTDEFTGAVKVSCLNLVDLAGSERVGQTGAEGQRLKEGAHINKSLLSLGTVIARLSEDGGDRGHIPYRDSKLTRILQPSLGGNARTLIICTITPSPDYVDEALSTLKFASRAKTICNKPEVNEELRGDALLRRLKRASELEKEVEQMREIERKKIKIEADNEALLRQLWKSQKERERLQRELEMQQSKVFLPGAPDGSGGARRQTWFPGLQGPLAECPAAEDGAQARPAHAGAGHAVEMDTGDDTGGCHASSDMPGAAAELYRSAAQRLVELEAQNEALRLQQDQTDKRNRDTEAALERIAREHDLLLATLHQLAEADAVPPSPARRGPDAPPRELVYVRRKIRALMTTIEASQKQCKKFRSQRPEAEFLEMELQAARETLAEKEEELVASMRESDDVFAKLRGSESAHAAAEQTCEELRSELLAAREAREAATRAQRDMRAELEREAQTGLATLQDERASAAAHLENAAAAHHAQVAELESEAARQQQELEALQSRLGQRVQDSQAEASAAQASADQAWGRCEELQAQVLAATDRADALAGECQAAADAKAQAEDARRQTVEQLNAELRRLLDTETALQSELAGLQSRASAQEATIEENERAAAQHVDQLAELHATVQCLRARAAEAESEGRAREDSHVASMGTAQAAHEHALGQLKAQLAEHSRTIDKLNGDLQTLAEQHQRAEEAKSRLAESLVESQADADGVLRDFQRAQAKIEQLDAQNADVWERVSELTVASGDLSATISSCEELGAKQASRICTLEDDLAEATDECDRLRLDAAQAAARHSAAIAEADRAAEQHRQDRDAAAATLSDSRRALAELQAATDAQRESLLGTVDLLDQRAADGLRQLDEQRERAQQADERAGQLEASLESERALLRGLQADMAASDQSQGAMVALNADLRAQLEAKAALVTELEQHAAALSESQGSVLREIASLRLEHAAEEKRLGFRIGDLQRELAAAESTISAEEQARRALAEDTQAELACLKQQLSEQELRAQGLAQDAEEKQTALYAQLDELAATHGQATEVLAEAEAAQAKLAAELAQSTDGLQRLLDAESGERRRLEAVLAEHAGALQAADQARADAEGALARLRDEAATAQERSARLEAQVAAAASERDGALAGLAEAQRAVADARSSTGESRLLSARLEADVARLEEGAAQLSQQLEARSAEADALRVARDRLQDDLEALAQRARESQAELEQAMAAMRSELSSKDIALGELEAAFDCATAAAEAARTEARDAVRPEIDRLKAAAASLEGQLLESQATASALRDEAARLSASTQSAREALEQELGREQGSVQTLKGMMTELARVKDDEIVGLEQQLEQHGTLLETSISEGMQKDEAIQKLEASEEELRARSAHEVDELRSQCQELQAKVDDAAALADRLQAEASRHASDRADLVAQLEEQTAGLLGLARDMLELPGCSDAAADVAAVAGGSKDGSPAAPADVLDVMRRMAVIAAAASSGRATAEADEAGRLALELEQLRSLNGKLEKKNDKLRDMYKADMAELHAEGERQRLRAGSLDGELARSSEHAASLAEQLGRVQEELAEHQRRAAEPVLASPPEPAPMLPSRPASQRSPLKADGKRPRASAAAAATATATGAVASELHASMLSPIPPSRLNARAAAPLEADDCPPRKRTVAAGPMGDAATKAAEAPRARSSYGDRRRTRRNQPVLATAAAAPHAGATGEQTAEQCVQQ</sequence>
<organism evidence="7 8">
    <name type="scientific">Coemansia biformis</name>
    <dbReference type="NCBI Taxonomy" id="1286918"/>
    <lineage>
        <taxon>Eukaryota</taxon>
        <taxon>Fungi</taxon>
        <taxon>Fungi incertae sedis</taxon>
        <taxon>Zoopagomycota</taxon>
        <taxon>Kickxellomycotina</taxon>
        <taxon>Kickxellomycetes</taxon>
        <taxon>Kickxellales</taxon>
        <taxon>Kickxellaceae</taxon>
        <taxon>Coemansia</taxon>
    </lineage>
</organism>
<feature type="domain" description="Kinesin motor" evidence="6">
    <location>
        <begin position="4"/>
        <end position="374"/>
    </location>
</feature>
<feature type="coiled-coil region" evidence="4">
    <location>
        <begin position="399"/>
        <end position="447"/>
    </location>
</feature>
<dbReference type="OrthoDB" id="3176171at2759"/>
<evidence type="ECO:0000256" key="3">
    <source>
        <dbReference type="PROSITE-ProRule" id="PRU00283"/>
    </source>
</evidence>
<dbReference type="SUPFAM" id="SSF52540">
    <property type="entry name" value="P-loop containing nucleoside triphosphate hydrolases"/>
    <property type="match status" value="1"/>
</dbReference>
<feature type="binding site" evidence="3">
    <location>
        <begin position="95"/>
        <end position="102"/>
    </location>
    <ligand>
        <name>ATP</name>
        <dbReference type="ChEBI" id="CHEBI:30616"/>
    </ligand>
</feature>
<keyword evidence="2 3" id="KW-0505">Motor protein</keyword>
<feature type="compositionally biased region" description="Basic and acidic residues" evidence="5">
    <location>
        <begin position="1920"/>
        <end position="1931"/>
    </location>
</feature>
<feature type="coiled-coil region" evidence="4">
    <location>
        <begin position="1619"/>
        <end position="1653"/>
    </location>
</feature>
<feature type="coiled-coil region" evidence="4">
    <location>
        <begin position="782"/>
        <end position="982"/>
    </location>
</feature>
<dbReference type="InterPro" id="IPR027640">
    <property type="entry name" value="Kinesin-like_fam"/>
</dbReference>
<gene>
    <name evidence="7" type="ORF">LPJ61_000626</name>
</gene>
<dbReference type="GO" id="GO:0000278">
    <property type="term" value="P:mitotic cell cycle"/>
    <property type="evidence" value="ECO:0007669"/>
    <property type="project" value="TreeGrafter"/>
</dbReference>
<evidence type="ECO:0000313" key="7">
    <source>
        <dbReference type="EMBL" id="KAJ1735286.1"/>
    </source>
</evidence>
<feature type="region of interest" description="Disordered" evidence="5">
    <location>
        <begin position="225"/>
        <end position="258"/>
    </location>
</feature>
<dbReference type="PRINTS" id="PR00380">
    <property type="entry name" value="KINESINHEAVY"/>
</dbReference>
<comment type="caution">
    <text evidence="7">The sequence shown here is derived from an EMBL/GenBank/DDBJ whole genome shotgun (WGS) entry which is preliminary data.</text>
</comment>
<dbReference type="CDD" id="cd01374">
    <property type="entry name" value="KISc_CENP_E"/>
    <property type="match status" value="1"/>
</dbReference>
<comment type="similarity">
    <text evidence="3">Belongs to the TRAFAC class myosin-kinesin ATPase superfamily. Kinesin family.</text>
</comment>
<feature type="compositionally biased region" description="Low complexity" evidence="5">
    <location>
        <begin position="1942"/>
        <end position="1954"/>
    </location>
</feature>
<dbReference type="GO" id="GO:0005524">
    <property type="term" value="F:ATP binding"/>
    <property type="evidence" value="ECO:0007669"/>
    <property type="project" value="UniProtKB-UniRule"/>
</dbReference>
<feature type="region of interest" description="Disordered" evidence="5">
    <location>
        <begin position="1889"/>
        <end position="1964"/>
    </location>
</feature>
<feature type="coiled-coil region" evidence="4">
    <location>
        <begin position="1212"/>
        <end position="1296"/>
    </location>
</feature>
<dbReference type="PANTHER" id="PTHR47968">
    <property type="entry name" value="CENTROMERE PROTEIN E"/>
    <property type="match status" value="1"/>
</dbReference>
<dbReference type="PANTHER" id="PTHR47968:SF75">
    <property type="entry name" value="CENTROMERE-ASSOCIATED PROTEIN E"/>
    <property type="match status" value="1"/>
</dbReference>
<feature type="region of interest" description="Disordered" evidence="5">
    <location>
        <begin position="1051"/>
        <end position="1070"/>
    </location>
</feature>
<evidence type="ECO:0000256" key="4">
    <source>
        <dbReference type="SAM" id="Coils"/>
    </source>
</evidence>
<dbReference type="GO" id="GO:0007018">
    <property type="term" value="P:microtubule-based movement"/>
    <property type="evidence" value="ECO:0007669"/>
    <property type="project" value="InterPro"/>
</dbReference>
<feature type="coiled-coil region" evidence="4">
    <location>
        <begin position="626"/>
        <end position="756"/>
    </location>
</feature>
<evidence type="ECO:0000313" key="8">
    <source>
        <dbReference type="Proteomes" id="UP001143981"/>
    </source>
</evidence>
<dbReference type="GO" id="GO:0005874">
    <property type="term" value="C:microtubule"/>
    <property type="evidence" value="ECO:0007669"/>
    <property type="project" value="TreeGrafter"/>
</dbReference>
<reference evidence="7" key="1">
    <citation type="submission" date="2022-07" db="EMBL/GenBank/DDBJ databases">
        <title>Phylogenomic reconstructions and comparative analyses of Kickxellomycotina fungi.</title>
        <authorList>
            <person name="Reynolds N.K."/>
            <person name="Stajich J.E."/>
            <person name="Barry K."/>
            <person name="Grigoriev I.V."/>
            <person name="Crous P."/>
            <person name="Smith M.E."/>
        </authorList>
    </citation>
    <scope>NUCLEOTIDE SEQUENCE</scope>
    <source>
        <strain evidence="7">BCRC 34381</strain>
    </source>
</reference>
<keyword evidence="3" id="KW-0547">Nucleotide-binding</keyword>